<evidence type="ECO:0000313" key="2">
    <source>
        <dbReference type="Proteomes" id="UP000681162"/>
    </source>
</evidence>
<comment type="caution">
    <text evidence="1">The sequence shown here is derived from an EMBL/GenBank/DDBJ whole genome shotgun (WGS) entry which is preliminary data.</text>
</comment>
<dbReference type="AlphaFoldDB" id="A0A920CG87"/>
<keyword evidence="2" id="KW-1185">Reference proteome</keyword>
<dbReference type="RefSeq" id="WP_212938899.1">
    <property type="nucleotide sequence ID" value="NZ_BORR01000004.1"/>
</dbReference>
<gene>
    <name evidence="1" type="ORF">J41TS12_14140</name>
</gene>
<name>A0A920CG87_9BACL</name>
<protein>
    <submittedName>
        <fullName evidence="1">Uncharacterized protein</fullName>
    </submittedName>
</protein>
<accession>A0A920CG87</accession>
<organism evidence="1 2">
    <name type="scientific">Paenibacillus antibioticophila</name>
    <dbReference type="NCBI Taxonomy" id="1274374"/>
    <lineage>
        <taxon>Bacteria</taxon>
        <taxon>Bacillati</taxon>
        <taxon>Bacillota</taxon>
        <taxon>Bacilli</taxon>
        <taxon>Bacillales</taxon>
        <taxon>Paenibacillaceae</taxon>
        <taxon>Paenibacillus</taxon>
    </lineage>
</organism>
<dbReference type="EMBL" id="BORR01000004">
    <property type="protein sequence ID" value="GIO36553.1"/>
    <property type="molecule type" value="Genomic_DNA"/>
</dbReference>
<sequence length="174" mass="19661">MNLELSETMLKSNGWAYQFDLSPVEASGDDHAVNEHIRRIYLSAVDVLGKQRSKKILQGPFLLWNCLKTLLGDQNQPTHGYILIVTPFFHQITGRDSNPLVETMWGHKGFIRTTSANPLLEGAVPACLFQEGTAFPIELDDELISRLADLFEEHQYMLSLTNPGMTIRPNSYLE</sequence>
<dbReference type="Proteomes" id="UP000681162">
    <property type="component" value="Unassembled WGS sequence"/>
</dbReference>
<evidence type="ECO:0000313" key="1">
    <source>
        <dbReference type="EMBL" id="GIO36553.1"/>
    </source>
</evidence>
<reference evidence="1 2" key="1">
    <citation type="submission" date="2021-03" db="EMBL/GenBank/DDBJ databases">
        <title>Antimicrobial resistance genes in bacteria isolated from Japanese honey, and their potential for conferring macrolide and lincosamide resistance in the American foulbrood pathogen Paenibacillus larvae.</title>
        <authorList>
            <person name="Okamoto M."/>
            <person name="Kumagai M."/>
            <person name="Kanamori H."/>
            <person name="Takamatsu D."/>
        </authorList>
    </citation>
    <scope>NUCLEOTIDE SEQUENCE [LARGE SCALE GENOMIC DNA]</scope>
    <source>
        <strain evidence="1 2">J41TS12</strain>
    </source>
</reference>
<proteinExistence type="predicted"/>